<feature type="compositionally biased region" description="Low complexity" evidence="5">
    <location>
        <begin position="158"/>
        <end position="180"/>
    </location>
</feature>
<dbReference type="STRING" id="763407.A0A162Y5F6"/>
<dbReference type="Pfam" id="PF00096">
    <property type="entry name" value="zf-C2H2"/>
    <property type="match status" value="2"/>
</dbReference>
<dbReference type="OrthoDB" id="8922241at2759"/>
<dbReference type="FunFam" id="3.30.160.60:FF:000065">
    <property type="entry name" value="B-cell CLL/lymphoma 6, member B"/>
    <property type="match status" value="1"/>
</dbReference>
<evidence type="ECO:0000259" key="6">
    <source>
        <dbReference type="PROSITE" id="PS50157"/>
    </source>
</evidence>
<proteinExistence type="predicted"/>
<feature type="region of interest" description="Disordered" evidence="5">
    <location>
        <begin position="158"/>
        <end position="183"/>
    </location>
</feature>
<dbReference type="GO" id="GO:0000978">
    <property type="term" value="F:RNA polymerase II cis-regulatory region sequence-specific DNA binding"/>
    <property type="evidence" value="ECO:0007669"/>
    <property type="project" value="TreeGrafter"/>
</dbReference>
<evidence type="ECO:0000256" key="3">
    <source>
        <dbReference type="ARBA" id="ARBA00022833"/>
    </source>
</evidence>
<dbReference type="GO" id="GO:0000981">
    <property type="term" value="F:DNA-binding transcription factor activity, RNA polymerase II-specific"/>
    <property type="evidence" value="ECO:0007669"/>
    <property type="project" value="TreeGrafter"/>
</dbReference>
<accession>A0A162Y5F6</accession>
<dbReference type="VEuPathDB" id="FungiDB:PHYBLDRAFT_69670"/>
<gene>
    <name evidence="7" type="ORF">PHYBLDRAFT_69670</name>
</gene>
<dbReference type="PROSITE" id="PS50157">
    <property type="entry name" value="ZINC_FINGER_C2H2_2"/>
    <property type="match status" value="2"/>
</dbReference>
<evidence type="ECO:0000256" key="5">
    <source>
        <dbReference type="SAM" id="MobiDB-lite"/>
    </source>
</evidence>
<dbReference type="EMBL" id="KV440973">
    <property type="protein sequence ID" value="OAD78385.1"/>
    <property type="molecule type" value="Genomic_DNA"/>
</dbReference>
<dbReference type="InParanoid" id="A0A162Y5F6"/>
<keyword evidence="3" id="KW-0862">Zinc</keyword>
<keyword evidence="8" id="KW-1185">Reference proteome</keyword>
<dbReference type="PROSITE" id="PS00028">
    <property type="entry name" value="ZINC_FINGER_C2H2_1"/>
    <property type="match status" value="1"/>
</dbReference>
<evidence type="ECO:0000256" key="4">
    <source>
        <dbReference type="PROSITE-ProRule" id="PRU00042"/>
    </source>
</evidence>
<feature type="domain" description="C2H2-type" evidence="6">
    <location>
        <begin position="388"/>
        <end position="415"/>
    </location>
</feature>
<evidence type="ECO:0000313" key="7">
    <source>
        <dbReference type="EMBL" id="OAD78385.1"/>
    </source>
</evidence>
<name>A0A162Y5F6_PHYB8</name>
<feature type="domain" description="C2H2-type" evidence="6">
    <location>
        <begin position="350"/>
        <end position="386"/>
    </location>
</feature>
<dbReference type="Proteomes" id="UP000077315">
    <property type="component" value="Unassembled WGS sequence"/>
</dbReference>
<dbReference type="SUPFAM" id="SSF57667">
    <property type="entry name" value="beta-beta-alpha zinc fingers"/>
    <property type="match status" value="1"/>
</dbReference>
<dbReference type="PANTHER" id="PTHR23235">
    <property type="entry name" value="KRUEPPEL-LIKE TRANSCRIPTION FACTOR"/>
    <property type="match status" value="1"/>
</dbReference>
<reference evidence="8" key="1">
    <citation type="submission" date="2015-06" db="EMBL/GenBank/DDBJ databases">
        <title>Expansion of signal transduction pathways in fungi by whole-genome duplication.</title>
        <authorList>
            <consortium name="DOE Joint Genome Institute"/>
            <person name="Corrochano L.M."/>
            <person name="Kuo A."/>
            <person name="Marcet-Houben M."/>
            <person name="Polaino S."/>
            <person name="Salamov A."/>
            <person name="Villalobos J.M."/>
            <person name="Alvarez M.I."/>
            <person name="Avalos J."/>
            <person name="Benito E.P."/>
            <person name="Benoit I."/>
            <person name="Burger G."/>
            <person name="Camino L.P."/>
            <person name="Canovas D."/>
            <person name="Cerda-Olmedo E."/>
            <person name="Cheng J.-F."/>
            <person name="Dominguez A."/>
            <person name="Elias M."/>
            <person name="Eslava A.P."/>
            <person name="Glaser F."/>
            <person name="Grimwood J."/>
            <person name="Gutierrez G."/>
            <person name="Heitman J."/>
            <person name="Henrissat B."/>
            <person name="Iturriaga E.A."/>
            <person name="Lang B.F."/>
            <person name="Lavin J.L."/>
            <person name="Lee S."/>
            <person name="Li W."/>
            <person name="Lindquist E."/>
            <person name="Lopez-Garcia S."/>
            <person name="Luque E.M."/>
            <person name="Marcos A.T."/>
            <person name="Martin J."/>
            <person name="McCluskey K."/>
            <person name="Medina H.R."/>
            <person name="Miralles-Duran A."/>
            <person name="Miyazaki A."/>
            <person name="Munoz-Torres E."/>
            <person name="Oguiza J.A."/>
            <person name="Ohm R."/>
            <person name="Olmedo M."/>
            <person name="Orejas M."/>
            <person name="Ortiz-Castellanos L."/>
            <person name="Pisabarro A.G."/>
            <person name="Rodriguez-Romero J."/>
            <person name="Ruiz-Herrera J."/>
            <person name="Ruiz-Vazquez R."/>
            <person name="Sanz C."/>
            <person name="Schackwitz W."/>
            <person name="Schmutz J."/>
            <person name="Shahriari M."/>
            <person name="Shelest E."/>
            <person name="Silva-Franco F."/>
            <person name="Soanes D."/>
            <person name="Syed K."/>
            <person name="Tagua V.G."/>
            <person name="Talbot N.J."/>
            <person name="Thon M."/>
            <person name="De vries R.P."/>
            <person name="Wiebenga A."/>
            <person name="Yadav J.S."/>
            <person name="Braun E.L."/>
            <person name="Baker S."/>
            <person name="Garre V."/>
            <person name="Horwitz B."/>
            <person name="Torres-Martinez S."/>
            <person name="Idnurm A."/>
            <person name="Herrera-Estrella A."/>
            <person name="Gabaldon T."/>
            <person name="Grigoriev I.V."/>
        </authorList>
    </citation>
    <scope>NUCLEOTIDE SEQUENCE [LARGE SCALE GENOMIC DNA]</scope>
    <source>
        <strain evidence="8">NRRL 1555(-)</strain>
    </source>
</reference>
<evidence type="ECO:0000313" key="8">
    <source>
        <dbReference type="Proteomes" id="UP000077315"/>
    </source>
</evidence>
<protein>
    <submittedName>
        <fullName evidence="7">C2H2-type zinc finger transcription factor</fullName>
    </submittedName>
</protein>
<keyword evidence="2 4" id="KW-0863">Zinc-finger</keyword>
<keyword evidence="1" id="KW-0479">Metal-binding</keyword>
<dbReference type="InterPro" id="IPR013087">
    <property type="entry name" value="Znf_C2H2_type"/>
</dbReference>
<organism evidence="7 8">
    <name type="scientific">Phycomyces blakesleeanus (strain ATCC 8743b / DSM 1359 / FGSC 10004 / NBRC 33097 / NRRL 1555)</name>
    <dbReference type="NCBI Taxonomy" id="763407"/>
    <lineage>
        <taxon>Eukaryota</taxon>
        <taxon>Fungi</taxon>
        <taxon>Fungi incertae sedis</taxon>
        <taxon>Mucoromycota</taxon>
        <taxon>Mucoromycotina</taxon>
        <taxon>Mucoromycetes</taxon>
        <taxon>Mucorales</taxon>
        <taxon>Phycomycetaceae</taxon>
        <taxon>Phycomyces</taxon>
    </lineage>
</organism>
<dbReference type="AlphaFoldDB" id="A0A162Y5F6"/>
<dbReference type="GO" id="GO:0008270">
    <property type="term" value="F:zinc ion binding"/>
    <property type="evidence" value="ECO:0007669"/>
    <property type="project" value="UniProtKB-KW"/>
</dbReference>
<sequence>MATKDYRFRIKIKERPFSTPLQLSVSQQQPPQLYQLIQKIQQFLQDLIVEDYAIMIDNHRDQGKNVLLADDCTLQNAFSLLSDHDRLEIMLCRKASPVLSEPKDHPKDINLLQRTSNALVDTMSIIKPSVLRWTADSTENRLQISTLTTTTVTTVTTTAATPSASASASESTSTTNEESVQGMPQNAYESKHLLDRKDSGISLDEPVHKKQRLMSTPSRKLPELSSPLIPHHSSSFIEHKSPMIHPLDIRRTSLSPPSPPLHACVRGMSPNPSPAIVLPAISFITSVSEPLDLQLAPIHHSRSHDPALSPARYPLSPPTSVSSPVSLAPLLPINTDRQTVQSTNTSLGQFVCDRVIDLVTGRTCNQAFRRSYDLTRHQTTHLQDRPYRHCEQCGKKFTRLDALRRHERVQGHHPPKHTQSLSFHSTRLDEAVNRSQQARAR</sequence>
<dbReference type="Gene3D" id="3.30.160.60">
    <property type="entry name" value="Classic Zinc Finger"/>
    <property type="match status" value="2"/>
</dbReference>
<dbReference type="PANTHER" id="PTHR23235:SF120">
    <property type="entry name" value="KRUPPEL-LIKE FACTOR 15"/>
    <property type="match status" value="1"/>
</dbReference>
<dbReference type="RefSeq" id="XP_018296425.1">
    <property type="nucleotide sequence ID" value="XM_018442142.1"/>
</dbReference>
<evidence type="ECO:0000256" key="1">
    <source>
        <dbReference type="ARBA" id="ARBA00022723"/>
    </source>
</evidence>
<dbReference type="InterPro" id="IPR036236">
    <property type="entry name" value="Znf_C2H2_sf"/>
</dbReference>
<dbReference type="GeneID" id="29003048"/>
<feature type="region of interest" description="Disordered" evidence="5">
    <location>
        <begin position="198"/>
        <end position="226"/>
    </location>
</feature>
<feature type="region of interest" description="Disordered" evidence="5">
    <location>
        <begin position="407"/>
        <end position="441"/>
    </location>
</feature>
<dbReference type="SMART" id="SM00355">
    <property type="entry name" value="ZnF_C2H2"/>
    <property type="match status" value="2"/>
</dbReference>
<evidence type="ECO:0000256" key="2">
    <source>
        <dbReference type="ARBA" id="ARBA00022771"/>
    </source>
</evidence>